<gene>
    <name evidence="2 3" type="primary">rbfA</name>
    <name evidence="3" type="ORF">BCTU_245</name>
</gene>
<comment type="subcellular location">
    <subcellularLocation>
        <location evidence="2">Cytoplasm</location>
    </subcellularLocation>
</comment>
<name>F7WZG4_9GAMM</name>
<protein>
    <recommendedName>
        <fullName evidence="2">Ribosome-binding factor A</fullName>
    </recommendedName>
</protein>
<dbReference type="GO" id="GO:0043024">
    <property type="term" value="F:ribosomal small subunit binding"/>
    <property type="evidence" value="ECO:0007669"/>
    <property type="project" value="TreeGrafter"/>
</dbReference>
<dbReference type="InterPro" id="IPR023799">
    <property type="entry name" value="RbfA_dom_sf"/>
</dbReference>
<comment type="function">
    <text evidence="2">One of several proteins that assist in the late maturation steps of the functional core of the 30S ribosomal subunit. Associates with free 30S ribosomal subunits (but not with 30S subunits that are part of 70S ribosomes or polysomes). Required for efficient processing of 16S rRNA. May interact with the 5'-terminal helix region of 16S rRNA.</text>
</comment>
<proteinExistence type="inferred from homology"/>
<evidence type="ECO:0000256" key="2">
    <source>
        <dbReference type="HAMAP-Rule" id="MF_00003"/>
    </source>
</evidence>
<keyword evidence="1 2" id="KW-0690">Ribosome biogenesis</keyword>
<dbReference type="eggNOG" id="COG0858">
    <property type="taxonomic scope" value="Bacteria"/>
</dbReference>
<evidence type="ECO:0000313" key="4">
    <source>
        <dbReference type="Proteomes" id="UP000006811"/>
    </source>
</evidence>
<comment type="subunit">
    <text evidence="2">Monomer. Binds 30S ribosomal subunits, but not 50S ribosomal subunits or 70S ribosomes.</text>
</comment>
<dbReference type="GO" id="GO:0030490">
    <property type="term" value="P:maturation of SSU-rRNA"/>
    <property type="evidence" value="ECO:0007669"/>
    <property type="project" value="UniProtKB-UniRule"/>
</dbReference>
<evidence type="ECO:0000256" key="1">
    <source>
        <dbReference type="ARBA" id="ARBA00022517"/>
    </source>
</evidence>
<dbReference type="AlphaFoldDB" id="F7WZG4"/>
<dbReference type="HAMAP" id="MF_00003">
    <property type="entry name" value="RbfA"/>
    <property type="match status" value="1"/>
</dbReference>
<dbReference type="InterPro" id="IPR015946">
    <property type="entry name" value="KH_dom-like_a/b"/>
</dbReference>
<dbReference type="SUPFAM" id="SSF89919">
    <property type="entry name" value="Ribosome-binding factor A, RbfA"/>
    <property type="match status" value="1"/>
</dbReference>
<dbReference type="PROSITE" id="PS01319">
    <property type="entry name" value="RBFA"/>
    <property type="match status" value="1"/>
</dbReference>
<dbReference type="GO" id="GO:0005829">
    <property type="term" value="C:cytosol"/>
    <property type="evidence" value="ECO:0007669"/>
    <property type="project" value="TreeGrafter"/>
</dbReference>
<dbReference type="PANTHER" id="PTHR33515">
    <property type="entry name" value="RIBOSOME-BINDING FACTOR A, CHLOROPLASTIC-RELATED"/>
    <property type="match status" value="1"/>
</dbReference>
<dbReference type="STRING" id="261317.BCTU_245"/>
<evidence type="ECO:0000313" key="3">
    <source>
        <dbReference type="EMBL" id="AEH39826.1"/>
    </source>
</evidence>
<dbReference type="Proteomes" id="UP000006811">
    <property type="component" value="Chromosome"/>
</dbReference>
<dbReference type="Gene3D" id="3.30.300.20">
    <property type="match status" value="1"/>
</dbReference>
<sequence length="117" mass="13900">MLKKFSRSMRVEQNLYKEISVIIRNFLRDPRIHLGVTILAVQLSVDLHYAKVFFTSLQFQNKKKNEFLTHILQKSSGFIRYHLGKTIHLRIIPKLYFIYDDSFAKGMVISRILKENL</sequence>
<dbReference type="InterPro" id="IPR020053">
    <property type="entry name" value="Ribosome-bd_factorA_CS"/>
</dbReference>
<comment type="similarity">
    <text evidence="2">Belongs to the RbfA family.</text>
</comment>
<keyword evidence="4" id="KW-1185">Reference proteome</keyword>
<dbReference type="KEGG" id="baj:BCTU_245"/>
<dbReference type="OrthoDB" id="307788at2"/>
<dbReference type="PANTHER" id="PTHR33515:SF1">
    <property type="entry name" value="RIBOSOME-BINDING FACTOR A, CHLOROPLASTIC-RELATED"/>
    <property type="match status" value="1"/>
</dbReference>
<dbReference type="HOGENOM" id="CLU_089475_5_0_6"/>
<dbReference type="Pfam" id="PF02033">
    <property type="entry name" value="RBFA"/>
    <property type="match status" value="1"/>
</dbReference>
<reference evidence="3 4" key="1">
    <citation type="journal article" date="2011" name="Appl. Environ. Microbiol.">
        <title>The genome of Buchnera aphidicola from the aphid Cinara tujafilina provides new clues about the evolutionary history of metabolic losses in bacterial endosymbionts.</title>
        <authorList>
            <person name="Lamelas A."/>
            <person name="Gosalbes M.J."/>
            <person name="Moya A."/>
            <person name="Latorre A."/>
        </authorList>
    </citation>
    <scope>NUCLEOTIDE SEQUENCE [LARGE SCALE GENOMIC DNA]</scope>
    <source>
        <strain evidence="4">Cinara tujafilina</strain>
    </source>
</reference>
<keyword evidence="2" id="KW-0963">Cytoplasm</keyword>
<dbReference type="EMBL" id="CP001817">
    <property type="protein sequence ID" value="AEH39826.1"/>
    <property type="molecule type" value="Genomic_DNA"/>
</dbReference>
<dbReference type="NCBIfam" id="TIGR00082">
    <property type="entry name" value="rbfA"/>
    <property type="match status" value="1"/>
</dbReference>
<organism evidence="3 4">
    <name type="scientific">Buchnera aphidicola</name>
    <name type="common">Cinara tujafilina</name>
    <dbReference type="NCBI Taxonomy" id="261317"/>
    <lineage>
        <taxon>Bacteria</taxon>
        <taxon>Pseudomonadati</taxon>
        <taxon>Pseudomonadota</taxon>
        <taxon>Gammaproteobacteria</taxon>
        <taxon>Enterobacterales</taxon>
        <taxon>Erwiniaceae</taxon>
        <taxon>Buchnera</taxon>
    </lineage>
</organism>
<accession>F7WZG4</accession>
<dbReference type="InterPro" id="IPR000238">
    <property type="entry name" value="RbfA"/>
</dbReference>